<keyword evidence="2 4" id="KW-0442">Lipid degradation</keyword>
<evidence type="ECO:0000313" key="7">
    <source>
        <dbReference type="Proteomes" id="UP000541969"/>
    </source>
</evidence>
<feature type="short sequence motif" description="GXSXG" evidence="4">
    <location>
        <begin position="42"/>
        <end position="46"/>
    </location>
</feature>
<dbReference type="GO" id="GO:0016042">
    <property type="term" value="P:lipid catabolic process"/>
    <property type="evidence" value="ECO:0007669"/>
    <property type="project" value="UniProtKB-UniRule"/>
</dbReference>
<sequence length="327" mass="34184">MTRVGLVLGGGGVVGQAYHAGVLAVLQHDVGFDARTADLVVGTSAGSITGALLRLGVSPEDLAAWTVKAPLSGDGEVLAQLAGTDVPELAPFRPLELLSRPARLPGWHMVRRALSNPLRFRPLAAGLALLAPGKHDIVAQLAALEELETTTWPERDLWICAVRRRDGRRVVFGRPGSPPAPLHLAVAASCAVPGYFAPVEIGGHGYVDGGVHSPTNAALLRGCGLDLAIVVSPMSGPPGVVPDLYAATRRYSARLLQREVRALEQTGVRTVVFTPSAAEQKAMGNDMMSRERLDEVIQQSFFAAGAAAAREDARALLKEALGGGDGG</sequence>
<dbReference type="Pfam" id="PF01734">
    <property type="entry name" value="Patatin"/>
    <property type="match status" value="1"/>
</dbReference>
<feature type="active site" description="Proton acceptor" evidence="4">
    <location>
        <position position="208"/>
    </location>
</feature>
<gene>
    <name evidence="6" type="ORF">GGQ55_003647</name>
</gene>
<name>A0A853CKH6_9ACTN</name>
<feature type="short sequence motif" description="DGA/G" evidence="4">
    <location>
        <begin position="208"/>
        <end position="210"/>
    </location>
</feature>
<evidence type="ECO:0000313" key="6">
    <source>
        <dbReference type="EMBL" id="NYJ07369.1"/>
    </source>
</evidence>
<evidence type="ECO:0000256" key="4">
    <source>
        <dbReference type="PROSITE-ProRule" id="PRU01161"/>
    </source>
</evidence>
<dbReference type="EMBL" id="JACBZT010000001">
    <property type="protein sequence ID" value="NYJ07369.1"/>
    <property type="molecule type" value="Genomic_DNA"/>
</dbReference>
<dbReference type="RefSeq" id="WP_179719170.1">
    <property type="nucleotide sequence ID" value="NZ_JACBZT010000001.1"/>
</dbReference>
<comment type="caution">
    <text evidence="4">Lacks conserved residue(s) required for the propagation of feature annotation.</text>
</comment>
<accession>A0A853CKH6</accession>
<proteinExistence type="predicted"/>
<dbReference type="PROSITE" id="PS51635">
    <property type="entry name" value="PNPLA"/>
    <property type="match status" value="1"/>
</dbReference>
<dbReference type="InterPro" id="IPR050301">
    <property type="entry name" value="NTE"/>
</dbReference>
<dbReference type="PANTHER" id="PTHR14226">
    <property type="entry name" value="NEUROPATHY TARGET ESTERASE/SWISS CHEESE D.MELANOGASTER"/>
    <property type="match status" value="1"/>
</dbReference>
<dbReference type="SUPFAM" id="SSF52151">
    <property type="entry name" value="FabD/lysophospholipase-like"/>
    <property type="match status" value="1"/>
</dbReference>
<evidence type="ECO:0000256" key="1">
    <source>
        <dbReference type="ARBA" id="ARBA00022801"/>
    </source>
</evidence>
<dbReference type="AlphaFoldDB" id="A0A853CKH6"/>
<keyword evidence="1 4" id="KW-0378">Hydrolase</keyword>
<dbReference type="Proteomes" id="UP000541969">
    <property type="component" value="Unassembled WGS sequence"/>
</dbReference>
<dbReference type="PANTHER" id="PTHR14226:SF29">
    <property type="entry name" value="NEUROPATHY TARGET ESTERASE SWS"/>
    <property type="match status" value="1"/>
</dbReference>
<organism evidence="6 7">
    <name type="scientific">Petropleomorpha daqingensis</name>
    <dbReference type="NCBI Taxonomy" id="2026353"/>
    <lineage>
        <taxon>Bacteria</taxon>
        <taxon>Bacillati</taxon>
        <taxon>Actinomycetota</taxon>
        <taxon>Actinomycetes</taxon>
        <taxon>Geodermatophilales</taxon>
        <taxon>Geodermatophilaceae</taxon>
        <taxon>Petropleomorpha</taxon>
    </lineage>
</organism>
<feature type="active site" description="Nucleophile" evidence="4">
    <location>
        <position position="44"/>
    </location>
</feature>
<dbReference type="Gene3D" id="3.40.1090.10">
    <property type="entry name" value="Cytosolic phospholipase A2 catalytic domain"/>
    <property type="match status" value="2"/>
</dbReference>
<evidence type="ECO:0000256" key="2">
    <source>
        <dbReference type="ARBA" id="ARBA00022963"/>
    </source>
</evidence>
<evidence type="ECO:0000256" key="3">
    <source>
        <dbReference type="ARBA" id="ARBA00023098"/>
    </source>
</evidence>
<dbReference type="InterPro" id="IPR016035">
    <property type="entry name" value="Acyl_Trfase/lysoPLipase"/>
</dbReference>
<keyword evidence="3 4" id="KW-0443">Lipid metabolism</keyword>
<evidence type="ECO:0000259" key="5">
    <source>
        <dbReference type="PROSITE" id="PS51635"/>
    </source>
</evidence>
<reference evidence="6 7" key="1">
    <citation type="submission" date="2020-07" db="EMBL/GenBank/DDBJ databases">
        <title>Sequencing the genomes of 1000 actinobacteria strains.</title>
        <authorList>
            <person name="Klenk H.-P."/>
        </authorList>
    </citation>
    <scope>NUCLEOTIDE SEQUENCE [LARGE SCALE GENOMIC DNA]</scope>
    <source>
        <strain evidence="6 7">DSM 104001</strain>
    </source>
</reference>
<comment type="caution">
    <text evidence="6">The sequence shown here is derived from an EMBL/GenBank/DDBJ whole genome shotgun (WGS) entry which is preliminary data.</text>
</comment>
<protein>
    <submittedName>
        <fullName evidence="6">NTE family protein</fullName>
    </submittedName>
</protein>
<dbReference type="GO" id="GO:0016787">
    <property type="term" value="F:hydrolase activity"/>
    <property type="evidence" value="ECO:0007669"/>
    <property type="project" value="UniProtKB-UniRule"/>
</dbReference>
<feature type="domain" description="PNPLA" evidence="5">
    <location>
        <begin position="7"/>
        <end position="221"/>
    </location>
</feature>
<dbReference type="InterPro" id="IPR002641">
    <property type="entry name" value="PNPLA_dom"/>
</dbReference>
<keyword evidence="7" id="KW-1185">Reference proteome</keyword>